<dbReference type="EMBL" id="CP011371">
    <property type="protein sequence ID" value="AKJ28331.1"/>
    <property type="molecule type" value="Genomic_DNA"/>
</dbReference>
<dbReference type="Proteomes" id="UP000035352">
    <property type="component" value="Chromosome"/>
</dbReference>
<dbReference type="KEGG" id="pbh:AAW51_1640"/>
<evidence type="ECO:0000313" key="1">
    <source>
        <dbReference type="EMBL" id="AKJ28331.1"/>
    </source>
</evidence>
<organism evidence="1 2">
    <name type="scientific">Caldimonas brevitalea</name>
    <dbReference type="NCBI Taxonomy" id="413882"/>
    <lineage>
        <taxon>Bacteria</taxon>
        <taxon>Pseudomonadati</taxon>
        <taxon>Pseudomonadota</taxon>
        <taxon>Betaproteobacteria</taxon>
        <taxon>Burkholderiales</taxon>
        <taxon>Sphaerotilaceae</taxon>
        <taxon>Caldimonas</taxon>
    </lineage>
</organism>
<dbReference type="AlphaFoldDB" id="A0A0G3BLV1"/>
<evidence type="ECO:0000313" key="2">
    <source>
        <dbReference type="Proteomes" id="UP000035352"/>
    </source>
</evidence>
<keyword evidence="2" id="KW-1185">Reference proteome</keyword>
<protein>
    <submittedName>
        <fullName evidence="1">Uncharacterized protein</fullName>
    </submittedName>
</protein>
<dbReference type="STRING" id="413882.AAW51_1640"/>
<proteinExistence type="predicted"/>
<name>A0A0G3BLV1_9BURK</name>
<sequence>MNTTQQLQAALRQIVGATVRGACLLIWPSAEGLESADTQLNLSLMLPDGVQMSATLRTSPDGQTPAVELEDAPTVQPYGSLSERIAAWRHVMPSDDQLSRMEAFDISSGSDFPAVMNATVQEVALLCYRASGAPTGIRLAFSSGATLWSVSADDGNRVFARLPEPWFDEEIELQMVV</sequence>
<reference evidence="1 2" key="1">
    <citation type="submission" date="2015-05" db="EMBL/GenBank/DDBJ databases">
        <authorList>
            <person name="Tang B."/>
            <person name="Yu Y."/>
        </authorList>
    </citation>
    <scope>NUCLEOTIDE SEQUENCE [LARGE SCALE GENOMIC DNA]</scope>
    <source>
        <strain evidence="1 2">DSM 7029</strain>
    </source>
</reference>
<gene>
    <name evidence="1" type="ORF">AAW51_1640</name>
</gene>
<accession>A0A0G3BLV1</accession>